<accession>A0A3R7HTV0</accession>
<keyword evidence="3" id="KW-1185">Reference proteome</keyword>
<keyword evidence="1" id="KW-0812">Transmembrane</keyword>
<evidence type="ECO:0000256" key="1">
    <source>
        <dbReference type="SAM" id="Phobius"/>
    </source>
</evidence>
<dbReference type="OrthoDB" id="10609029at2759"/>
<protein>
    <submittedName>
        <fullName evidence="2">Uncharacterized protein</fullName>
    </submittedName>
</protein>
<keyword evidence="1" id="KW-1133">Transmembrane helix</keyword>
<reference evidence="2 3" key="1">
    <citation type="submission" date="2018-08" db="EMBL/GenBank/DDBJ databases">
        <title>Draft genome sequences of two Aspergillus turcosus clinical strains isolated from bronchoalveolar lavage fluid: one azole-susceptible and the other azole-resistant.</title>
        <authorList>
            <person name="Parent-Michaud M."/>
            <person name="Dufresne P.J."/>
            <person name="Fournier E."/>
            <person name="Martineau C."/>
            <person name="Moreira S."/>
            <person name="Perkins V."/>
            <person name="De Repentigny L."/>
            <person name="Dufresne S.F."/>
        </authorList>
    </citation>
    <scope>NUCLEOTIDE SEQUENCE [LARGE SCALE GENOMIC DNA]</scope>
    <source>
        <strain evidence="2">HMR AF 1038</strain>
    </source>
</reference>
<organism evidence="2 3">
    <name type="scientific">Aspergillus turcosus</name>
    <dbReference type="NCBI Taxonomy" id="1245748"/>
    <lineage>
        <taxon>Eukaryota</taxon>
        <taxon>Fungi</taxon>
        <taxon>Dikarya</taxon>
        <taxon>Ascomycota</taxon>
        <taxon>Pezizomycotina</taxon>
        <taxon>Eurotiomycetes</taxon>
        <taxon>Eurotiomycetidae</taxon>
        <taxon>Eurotiales</taxon>
        <taxon>Aspergillaceae</taxon>
        <taxon>Aspergillus</taxon>
        <taxon>Aspergillus subgen. Fumigati</taxon>
    </lineage>
</organism>
<evidence type="ECO:0000313" key="2">
    <source>
        <dbReference type="EMBL" id="RLL96704.1"/>
    </source>
</evidence>
<evidence type="ECO:0000313" key="3">
    <source>
        <dbReference type="Proteomes" id="UP000215289"/>
    </source>
</evidence>
<comment type="caution">
    <text evidence="2">The sequence shown here is derived from an EMBL/GenBank/DDBJ whole genome shotgun (WGS) entry which is preliminary data.</text>
</comment>
<keyword evidence="1" id="KW-0472">Membrane</keyword>
<dbReference type="EMBL" id="NIDN02000102">
    <property type="protein sequence ID" value="RLL96704.1"/>
    <property type="molecule type" value="Genomic_DNA"/>
</dbReference>
<feature type="transmembrane region" description="Helical" evidence="1">
    <location>
        <begin position="24"/>
        <end position="45"/>
    </location>
</feature>
<sequence length="134" mass="14760">MVRSRNERDALLVRSCWLDESSRVQLAIAIVLLLWLPWSALLASLSGLRLGVPIATDVELLCVDGWVDITPCFSSPLALPYRGCRNVHLVTDSASHERELSVRREDDVSGITADHARPKPTRVFLMVIGDGIAA</sequence>
<dbReference type="Proteomes" id="UP000215289">
    <property type="component" value="Unassembled WGS sequence"/>
</dbReference>
<proteinExistence type="predicted"/>
<gene>
    <name evidence="2" type="ORF">CFD26_105570</name>
</gene>
<name>A0A3R7HTV0_9EURO</name>
<dbReference type="AlphaFoldDB" id="A0A3R7HTV0"/>